<sequence>MQNRGENSAHSSETAAIFTRTLAGLKRRGSGLLLVGPQPTMGKACERFLGESKTEPRYRLFVKTDGANSHAHEACNRVSLGSNDGNVKIIERATHTRSATVANTNHDGASHDIGHGSDDKSETTVLTSGSLARLGITISEAIDEFERESGGLQSGELRMCFDSLVPLLEEYNHEAVFRFLHILTARVRNVNGMAHFHLPTEMDSTTAIMLAPVFDAVVEVRTTGGEPVHRWQLVRQDVTTDWLSL</sequence>
<protein>
    <submittedName>
        <fullName evidence="2">Uncharacterized protein</fullName>
    </submittedName>
</protein>
<dbReference type="Pfam" id="PF24336">
    <property type="entry name" value="DUF7504"/>
    <property type="match status" value="1"/>
</dbReference>
<proteinExistence type="predicted"/>
<organism evidence="2 3">
    <name type="scientific">Haladaptatus pallidirubidus</name>
    <dbReference type="NCBI Taxonomy" id="1008152"/>
    <lineage>
        <taxon>Archaea</taxon>
        <taxon>Methanobacteriati</taxon>
        <taxon>Methanobacteriota</taxon>
        <taxon>Stenosarchaea group</taxon>
        <taxon>Halobacteria</taxon>
        <taxon>Halobacteriales</taxon>
        <taxon>Haladaptataceae</taxon>
        <taxon>Haladaptatus</taxon>
    </lineage>
</organism>
<feature type="compositionally biased region" description="Basic and acidic residues" evidence="1">
    <location>
        <begin position="108"/>
        <end position="122"/>
    </location>
</feature>
<reference evidence="2 3" key="1">
    <citation type="journal article" date="2019" name="Int. J. Syst. Evol. Microbiol.">
        <title>The Global Catalogue of Microorganisms (GCM) 10K type strain sequencing project: providing services to taxonomists for standard genome sequencing and annotation.</title>
        <authorList>
            <consortium name="The Broad Institute Genomics Platform"/>
            <consortium name="The Broad Institute Genome Sequencing Center for Infectious Disease"/>
            <person name="Wu L."/>
            <person name="Ma J."/>
        </authorList>
    </citation>
    <scope>NUCLEOTIDE SEQUENCE [LARGE SCALE GENOMIC DNA]</scope>
    <source>
        <strain evidence="2 3">JCM 17504</strain>
    </source>
</reference>
<dbReference type="RefSeq" id="WP_227775200.1">
    <property type="nucleotide sequence ID" value="NZ_BAABKX010000001.1"/>
</dbReference>
<dbReference type="AlphaFoldDB" id="A0AAV3UC37"/>
<dbReference type="GeneID" id="68615098"/>
<gene>
    <name evidence="2" type="ORF">GCM10025751_04060</name>
</gene>
<evidence type="ECO:0000256" key="1">
    <source>
        <dbReference type="SAM" id="MobiDB-lite"/>
    </source>
</evidence>
<accession>A0AAV3UC37</accession>
<dbReference type="EMBL" id="BAABKX010000001">
    <property type="protein sequence ID" value="GAA5041641.1"/>
    <property type="molecule type" value="Genomic_DNA"/>
</dbReference>
<keyword evidence="3" id="KW-1185">Reference proteome</keyword>
<feature type="region of interest" description="Disordered" evidence="1">
    <location>
        <begin position="103"/>
        <end position="122"/>
    </location>
</feature>
<evidence type="ECO:0000313" key="2">
    <source>
        <dbReference type="EMBL" id="GAA5041641.1"/>
    </source>
</evidence>
<evidence type="ECO:0000313" key="3">
    <source>
        <dbReference type="Proteomes" id="UP001501729"/>
    </source>
</evidence>
<dbReference type="Proteomes" id="UP001501729">
    <property type="component" value="Unassembled WGS sequence"/>
</dbReference>
<name>A0AAV3UC37_9EURY</name>
<comment type="caution">
    <text evidence="2">The sequence shown here is derived from an EMBL/GenBank/DDBJ whole genome shotgun (WGS) entry which is preliminary data.</text>
</comment>
<dbReference type="InterPro" id="IPR055927">
    <property type="entry name" value="DUF7504"/>
</dbReference>